<reference evidence="1" key="1">
    <citation type="journal article" date="2014" name="Front. Microbiol.">
        <title>High frequency of phylogenetically diverse reductive dehalogenase-homologous genes in deep subseafloor sedimentary metagenomes.</title>
        <authorList>
            <person name="Kawai M."/>
            <person name="Futagami T."/>
            <person name="Toyoda A."/>
            <person name="Takaki Y."/>
            <person name="Nishi S."/>
            <person name="Hori S."/>
            <person name="Arai W."/>
            <person name="Tsubouchi T."/>
            <person name="Morono Y."/>
            <person name="Uchiyama I."/>
            <person name="Ito T."/>
            <person name="Fujiyama A."/>
            <person name="Inagaki F."/>
            <person name="Takami H."/>
        </authorList>
    </citation>
    <scope>NUCLEOTIDE SEQUENCE</scope>
    <source>
        <strain evidence="1">Expedition CK06-06</strain>
    </source>
</reference>
<gene>
    <name evidence="1" type="ORF">S01H1_23559</name>
</gene>
<sequence length="105" mass="12052">MRILEVPITLHNPFWDKFPRAVLQAINPINKINIVVLNTFFKKRLHCSWLRPTYSSAEEMLAITEHLNCNAGSDRAVLCMMFHSNEAWAGMCPYNPTKDDVGSFI</sequence>
<comment type="caution">
    <text evidence="1">The sequence shown here is derived from an EMBL/GenBank/DDBJ whole genome shotgun (WGS) entry which is preliminary data.</text>
</comment>
<proteinExistence type="predicted"/>
<name>X0VD98_9ZZZZ</name>
<protein>
    <submittedName>
        <fullName evidence="1">Uncharacterized protein</fullName>
    </submittedName>
</protein>
<dbReference type="AlphaFoldDB" id="X0VD98"/>
<dbReference type="EMBL" id="BARS01013645">
    <property type="protein sequence ID" value="GAF98515.1"/>
    <property type="molecule type" value="Genomic_DNA"/>
</dbReference>
<feature type="non-terminal residue" evidence="1">
    <location>
        <position position="105"/>
    </location>
</feature>
<organism evidence="1">
    <name type="scientific">marine sediment metagenome</name>
    <dbReference type="NCBI Taxonomy" id="412755"/>
    <lineage>
        <taxon>unclassified sequences</taxon>
        <taxon>metagenomes</taxon>
        <taxon>ecological metagenomes</taxon>
    </lineage>
</organism>
<evidence type="ECO:0000313" key="1">
    <source>
        <dbReference type="EMBL" id="GAF98515.1"/>
    </source>
</evidence>
<accession>X0VD98</accession>